<dbReference type="InterPro" id="IPR035906">
    <property type="entry name" value="MetI-like_sf"/>
</dbReference>
<reference evidence="9" key="1">
    <citation type="submission" date="2020-10" db="EMBL/GenBank/DDBJ databases">
        <authorList>
            <person name="Gilroy R."/>
        </authorList>
    </citation>
    <scope>NUCLEOTIDE SEQUENCE</scope>
    <source>
        <strain evidence="9">ChiSjej4B22-8148</strain>
    </source>
</reference>
<dbReference type="GO" id="GO:0055085">
    <property type="term" value="P:transmembrane transport"/>
    <property type="evidence" value="ECO:0007669"/>
    <property type="project" value="InterPro"/>
</dbReference>
<proteinExistence type="inferred from homology"/>
<dbReference type="CDD" id="cd06261">
    <property type="entry name" value="TM_PBP2"/>
    <property type="match status" value="1"/>
</dbReference>
<keyword evidence="2 7" id="KW-0813">Transport</keyword>
<evidence type="ECO:0000313" key="9">
    <source>
        <dbReference type="EMBL" id="HIR14164.1"/>
    </source>
</evidence>
<protein>
    <submittedName>
        <fullName evidence="9">Sugar ABC transporter permease</fullName>
    </submittedName>
</protein>
<feature type="transmembrane region" description="Helical" evidence="7">
    <location>
        <begin position="108"/>
        <end position="128"/>
    </location>
</feature>
<comment type="similarity">
    <text evidence="7">Belongs to the binding-protein-dependent transport system permease family.</text>
</comment>
<evidence type="ECO:0000256" key="7">
    <source>
        <dbReference type="RuleBase" id="RU363032"/>
    </source>
</evidence>
<feature type="transmembrane region" description="Helical" evidence="7">
    <location>
        <begin position="265"/>
        <end position="284"/>
    </location>
</feature>
<comment type="subcellular location">
    <subcellularLocation>
        <location evidence="1 7">Cell membrane</location>
        <topology evidence="1 7">Multi-pass membrane protein</topology>
    </subcellularLocation>
</comment>
<evidence type="ECO:0000256" key="1">
    <source>
        <dbReference type="ARBA" id="ARBA00004651"/>
    </source>
</evidence>
<evidence type="ECO:0000256" key="6">
    <source>
        <dbReference type="ARBA" id="ARBA00023136"/>
    </source>
</evidence>
<dbReference type="Gene3D" id="1.10.3720.10">
    <property type="entry name" value="MetI-like"/>
    <property type="match status" value="1"/>
</dbReference>
<evidence type="ECO:0000256" key="4">
    <source>
        <dbReference type="ARBA" id="ARBA00022692"/>
    </source>
</evidence>
<dbReference type="PROSITE" id="PS50928">
    <property type="entry name" value="ABC_TM1"/>
    <property type="match status" value="1"/>
</dbReference>
<dbReference type="Proteomes" id="UP000886757">
    <property type="component" value="Unassembled WGS sequence"/>
</dbReference>
<organism evidence="9 10">
    <name type="scientific">Candidatus Choladousia intestinavium</name>
    <dbReference type="NCBI Taxonomy" id="2840727"/>
    <lineage>
        <taxon>Bacteria</taxon>
        <taxon>Bacillati</taxon>
        <taxon>Bacillota</taxon>
        <taxon>Clostridia</taxon>
        <taxon>Lachnospirales</taxon>
        <taxon>Lachnospiraceae</taxon>
        <taxon>Lachnospiraceae incertae sedis</taxon>
        <taxon>Candidatus Choladousia</taxon>
    </lineage>
</organism>
<dbReference type="PANTHER" id="PTHR30193:SF37">
    <property type="entry name" value="INNER MEMBRANE ABC TRANSPORTER PERMEASE PROTEIN YCJO"/>
    <property type="match status" value="1"/>
</dbReference>
<feature type="transmembrane region" description="Helical" evidence="7">
    <location>
        <begin position="155"/>
        <end position="180"/>
    </location>
</feature>
<keyword evidence="3" id="KW-1003">Cell membrane</keyword>
<accession>A0A9D1ADW2</accession>
<evidence type="ECO:0000256" key="3">
    <source>
        <dbReference type="ARBA" id="ARBA00022475"/>
    </source>
</evidence>
<dbReference type="InterPro" id="IPR051393">
    <property type="entry name" value="ABC_transporter_permease"/>
</dbReference>
<name>A0A9D1ADW2_9FIRM</name>
<gene>
    <name evidence="9" type="ORF">IAB31_09610</name>
</gene>
<evidence type="ECO:0000256" key="2">
    <source>
        <dbReference type="ARBA" id="ARBA00022448"/>
    </source>
</evidence>
<keyword evidence="4 7" id="KW-0812">Transmembrane</keyword>
<dbReference type="GO" id="GO:0005886">
    <property type="term" value="C:plasma membrane"/>
    <property type="evidence" value="ECO:0007669"/>
    <property type="project" value="UniProtKB-SubCell"/>
</dbReference>
<keyword evidence="5 7" id="KW-1133">Transmembrane helix</keyword>
<keyword evidence="6 7" id="KW-0472">Membrane</keyword>
<sequence>MLVKKKVKRWAWGYMFVAPTIIGLIILNIWPIIQTVILSFQKSLGFNRYEFAGLENYIKLLSDGDVWLGLKNTFVFALISVPVSIFLSLIFAWLLCKPIRGTSVYRMIFFLPLVAAPAAVTMVWSWIYNTEFGVLNYLLGFLGIPKISWLNDTRYTMLSLIIIAVWSSLGQQIIILIVAIKNVPKTYYEAAEIDGASDRKKFFSIMAPLVSPNLFFLTVTGLIGALGQFDLVYMIYGTGNSQALDSVKTIMYQYYRQSFVVQDKAYGSAIAVVALVIILALTGVQMKLQKKLVFYE</sequence>
<feature type="transmembrane region" description="Helical" evidence="7">
    <location>
        <begin position="214"/>
        <end position="236"/>
    </location>
</feature>
<dbReference type="PANTHER" id="PTHR30193">
    <property type="entry name" value="ABC TRANSPORTER PERMEASE PROTEIN"/>
    <property type="match status" value="1"/>
</dbReference>
<feature type="domain" description="ABC transmembrane type-1" evidence="8">
    <location>
        <begin position="70"/>
        <end position="285"/>
    </location>
</feature>
<feature type="transmembrane region" description="Helical" evidence="7">
    <location>
        <begin position="74"/>
        <end position="96"/>
    </location>
</feature>
<dbReference type="Pfam" id="PF00528">
    <property type="entry name" value="BPD_transp_1"/>
    <property type="match status" value="1"/>
</dbReference>
<evidence type="ECO:0000259" key="8">
    <source>
        <dbReference type="PROSITE" id="PS50928"/>
    </source>
</evidence>
<dbReference type="SUPFAM" id="SSF161098">
    <property type="entry name" value="MetI-like"/>
    <property type="match status" value="1"/>
</dbReference>
<reference evidence="9" key="2">
    <citation type="journal article" date="2021" name="PeerJ">
        <title>Extensive microbial diversity within the chicken gut microbiome revealed by metagenomics and culture.</title>
        <authorList>
            <person name="Gilroy R."/>
            <person name="Ravi A."/>
            <person name="Getino M."/>
            <person name="Pursley I."/>
            <person name="Horton D.L."/>
            <person name="Alikhan N.F."/>
            <person name="Baker D."/>
            <person name="Gharbi K."/>
            <person name="Hall N."/>
            <person name="Watson M."/>
            <person name="Adriaenssens E.M."/>
            <person name="Foster-Nyarko E."/>
            <person name="Jarju S."/>
            <person name="Secka A."/>
            <person name="Antonio M."/>
            <person name="Oren A."/>
            <person name="Chaudhuri R.R."/>
            <person name="La Ragione R."/>
            <person name="Hildebrand F."/>
            <person name="Pallen M.J."/>
        </authorList>
    </citation>
    <scope>NUCLEOTIDE SEQUENCE</scope>
    <source>
        <strain evidence="9">ChiSjej4B22-8148</strain>
    </source>
</reference>
<dbReference type="AlphaFoldDB" id="A0A9D1ADW2"/>
<comment type="caution">
    <text evidence="9">The sequence shown here is derived from an EMBL/GenBank/DDBJ whole genome shotgun (WGS) entry which is preliminary data.</text>
</comment>
<feature type="transmembrane region" description="Helical" evidence="7">
    <location>
        <begin position="12"/>
        <end position="33"/>
    </location>
</feature>
<evidence type="ECO:0000313" key="10">
    <source>
        <dbReference type="Proteomes" id="UP000886757"/>
    </source>
</evidence>
<evidence type="ECO:0000256" key="5">
    <source>
        <dbReference type="ARBA" id="ARBA00022989"/>
    </source>
</evidence>
<dbReference type="InterPro" id="IPR000515">
    <property type="entry name" value="MetI-like"/>
</dbReference>
<dbReference type="EMBL" id="DVGK01000111">
    <property type="protein sequence ID" value="HIR14164.1"/>
    <property type="molecule type" value="Genomic_DNA"/>
</dbReference>